<dbReference type="Proteomes" id="UP001159075">
    <property type="component" value="Unassembled WGS sequence"/>
</dbReference>
<comment type="caution">
    <text evidence="1">The sequence shown here is derived from an EMBL/GenBank/DDBJ whole genome shotgun (WGS) entry which is preliminary data.</text>
</comment>
<evidence type="ECO:0000313" key="2">
    <source>
        <dbReference type="Proteomes" id="UP001159075"/>
    </source>
</evidence>
<gene>
    <name evidence="1" type="ORF">ODY93_13330</name>
</gene>
<reference evidence="1 2" key="1">
    <citation type="submission" date="2022-09" db="EMBL/GenBank/DDBJ databases">
        <title>The outer-membrane cytochrome OmcA is essential for infection of Shewanella oneidensis by a zebrafish-associated bacteriophage.</title>
        <authorList>
            <person name="Grenfell A.W."/>
            <person name="Intile P."/>
            <person name="Mcfarlane J."/>
            <person name="Leung D."/>
            <person name="Abdalla K."/>
            <person name="Wold M."/>
            <person name="Kees E."/>
            <person name="Gralnick J."/>
        </authorList>
    </citation>
    <scope>NUCLEOTIDE SEQUENCE [LARGE SCALE GENOMIC DNA]</scope>
    <source>
        <strain evidence="1 2">NF-5</strain>
    </source>
</reference>
<accession>A0ABT6UFP3</accession>
<keyword evidence="2" id="KW-1185">Reference proteome</keyword>
<dbReference type="EMBL" id="JAOTLW010000013">
    <property type="protein sequence ID" value="MDI5832555.1"/>
    <property type="molecule type" value="Genomic_DNA"/>
</dbReference>
<protein>
    <submittedName>
        <fullName evidence="1">Uncharacterized protein</fullName>
    </submittedName>
</protein>
<name>A0ABT6UFP3_9GAMM</name>
<proteinExistence type="predicted"/>
<sequence>MTDIELNLLKKLSFLGVEFTVKIPNNIGVEIHNATTADLTLFLENPKALYAQHFGLSLSEYNQCVADEYNVYCSAITKRGYQCKGIVRGGHCTSPDNWKRLSGQYCPIHEGEHL</sequence>
<evidence type="ECO:0000313" key="1">
    <source>
        <dbReference type="EMBL" id="MDI5832555.1"/>
    </source>
</evidence>
<dbReference type="RefSeq" id="WP_282679522.1">
    <property type="nucleotide sequence ID" value="NZ_CP106875.1"/>
</dbReference>
<organism evidence="1 2">
    <name type="scientific">Shewanella xiamenensis</name>
    <dbReference type="NCBI Taxonomy" id="332186"/>
    <lineage>
        <taxon>Bacteria</taxon>
        <taxon>Pseudomonadati</taxon>
        <taxon>Pseudomonadota</taxon>
        <taxon>Gammaproteobacteria</taxon>
        <taxon>Alteromonadales</taxon>
        <taxon>Shewanellaceae</taxon>
        <taxon>Shewanella</taxon>
    </lineage>
</organism>